<organism evidence="2 3">
    <name type="scientific">Rickenella mellea</name>
    <dbReference type="NCBI Taxonomy" id="50990"/>
    <lineage>
        <taxon>Eukaryota</taxon>
        <taxon>Fungi</taxon>
        <taxon>Dikarya</taxon>
        <taxon>Basidiomycota</taxon>
        <taxon>Agaricomycotina</taxon>
        <taxon>Agaricomycetes</taxon>
        <taxon>Hymenochaetales</taxon>
        <taxon>Rickenellaceae</taxon>
        <taxon>Rickenella</taxon>
    </lineage>
</organism>
<feature type="transmembrane region" description="Helical" evidence="1">
    <location>
        <begin position="103"/>
        <end position="127"/>
    </location>
</feature>
<keyword evidence="1" id="KW-0812">Transmembrane</keyword>
<keyword evidence="3" id="KW-1185">Reference proteome</keyword>
<protein>
    <submittedName>
        <fullName evidence="2">Uncharacterized protein</fullName>
    </submittedName>
</protein>
<name>A0A4Y7QM24_9AGAM</name>
<evidence type="ECO:0000256" key="1">
    <source>
        <dbReference type="SAM" id="Phobius"/>
    </source>
</evidence>
<reference evidence="2 3" key="1">
    <citation type="submission" date="2018-06" db="EMBL/GenBank/DDBJ databases">
        <title>A transcriptomic atlas of mushroom development highlights an independent origin of complex multicellularity.</title>
        <authorList>
            <consortium name="DOE Joint Genome Institute"/>
            <person name="Krizsan K."/>
            <person name="Almasi E."/>
            <person name="Merenyi Z."/>
            <person name="Sahu N."/>
            <person name="Viragh M."/>
            <person name="Koszo T."/>
            <person name="Mondo S."/>
            <person name="Kiss B."/>
            <person name="Balint B."/>
            <person name="Kues U."/>
            <person name="Barry K."/>
            <person name="Hegedus J.C."/>
            <person name="Henrissat B."/>
            <person name="Johnson J."/>
            <person name="Lipzen A."/>
            <person name="Ohm R."/>
            <person name="Nagy I."/>
            <person name="Pangilinan J."/>
            <person name="Yan J."/>
            <person name="Xiong Y."/>
            <person name="Grigoriev I.V."/>
            <person name="Hibbett D.S."/>
            <person name="Nagy L.G."/>
        </authorList>
    </citation>
    <scope>NUCLEOTIDE SEQUENCE [LARGE SCALE GENOMIC DNA]</scope>
    <source>
        <strain evidence="2 3">SZMC22713</strain>
    </source>
</reference>
<dbReference type="Proteomes" id="UP000294933">
    <property type="component" value="Unassembled WGS sequence"/>
</dbReference>
<dbReference type="VEuPathDB" id="FungiDB:BD410DRAFT_337784"/>
<evidence type="ECO:0000313" key="2">
    <source>
        <dbReference type="EMBL" id="TDL27970.1"/>
    </source>
</evidence>
<accession>A0A4Y7QM24</accession>
<keyword evidence="1" id="KW-1133">Transmembrane helix</keyword>
<proteinExistence type="predicted"/>
<dbReference type="AlphaFoldDB" id="A0A4Y7QM24"/>
<keyword evidence="1" id="KW-0472">Membrane</keyword>
<dbReference type="EMBL" id="ML170158">
    <property type="protein sequence ID" value="TDL27970.1"/>
    <property type="molecule type" value="Genomic_DNA"/>
</dbReference>
<sequence length="132" mass="15283">MENRRTLHLFGKSPFHFHKFGVSTRASQFVVSCLHNTRTLARQIKQRHLLAVICLHPPQISYTSHHLCPYRRPPLYKHGKRRESHDPRCSNTRAPTHIPLSAVSIFCPVNAVILIFGFMLGMMFLFYNSARS</sequence>
<evidence type="ECO:0000313" key="3">
    <source>
        <dbReference type="Proteomes" id="UP000294933"/>
    </source>
</evidence>
<gene>
    <name evidence="2" type="ORF">BD410DRAFT_337784</name>
</gene>